<dbReference type="InterPro" id="IPR004827">
    <property type="entry name" value="bZIP"/>
</dbReference>
<feature type="region of interest" description="Disordered" evidence="7">
    <location>
        <begin position="1"/>
        <end position="65"/>
    </location>
</feature>
<evidence type="ECO:0000256" key="4">
    <source>
        <dbReference type="ARBA" id="ARBA00023125"/>
    </source>
</evidence>
<reference evidence="9" key="1">
    <citation type="submission" date="2019-10" db="EMBL/GenBank/DDBJ databases">
        <title>Overexpression of endogenous bZIP transcription factor in Chlorella sp. HS2 to increase lipid production under heterotrophic cultivation.</title>
        <authorList>
            <person name="Lee H."/>
            <person name="Shin W.-S."/>
            <person name="Kim Y.U."/>
            <person name="Kang N.K."/>
            <person name="Chang Y.K."/>
        </authorList>
    </citation>
    <scope>NUCLEOTIDE SEQUENCE</scope>
</reference>
<keyword evidence="4" id="KW-0238">DNA-binding</keyword>
<evidence type="ECO:0000256" key="5">
    <source>
        <dbReference type="ARBA" id="ARBA00023163"/>
    </source>
</evidence>
<evidence type="ECO:0000256" key="7">
    <source>
        <dbReference type="SAM" id="MobiDB-lite"/>
    </source>
</evidence>
<evidence type="ECO:0000256" key="2">
    <source>
        <dbReference type="ARBA" id="ARBA00007163"/>
    </source>
</evidence>
<evidence type="ECO:0000256" key="3">
    <source>
        <dbReference type="ARBA" id="ARBA00023015"/>
    </source>
</evidence>
<dbReference type="GO" id="GO:0003700">
    <property type="term" value="F:DNA-binding transcription factor activity"/>
    <property type="evidence" value="ECO:0007669"/>
    <property type="project" value="InterPro"/>
</dbReference>
<dbReference type="AlphaFoldDB" id="A0A8E4MM30"/>
<feature type="compositionally biased region" description="Low complexity" evidence="7">
    <location>
        <begin position="200"/>
        <end position="225"/>
    </location>
</feature>
<dbReference type="GO" id="GO:0003677">
    <property type="term" value="F:DNA binding"/>
    <property type="evidence" value="ECO:0007669"/>
    <property type="project" value="UniProtKB-KW"/>
</dbReference>
<evidence type="ECO:0000256" key="6">
    <source>
        <dbReference type="ARBA" id="ARBA00023242"/>
    </source>
</evidence>
<dbReference type="GO" id="GO:0005634">
    <property type="term" value="C:nucleus"/>
    <property type="evidence" value="ECO:0007669"/>
    <property type="project" value="UniProtKB-SubCell"/>
</dbReference>
<comment type="similarity">
    <text evidence="2">Belongs to the bZIP family.</text>
</comment>
<gene>
    <name evidence="9" type="primary">bZIP4</name>
</gene>
<dbReference type="SUPFAM" id="SSF57959">
    <property type="entry name" value="Leucine zipper domain"/>
    <property type="match status" value="1"/>
</dbReference>
<dbReference type="CDD" id="cd14704">
    <property type="entry name" value="bZIP_HY5-like"/>
    <property type="match status" value="1"/>
</dbReference>
<dbReference type="PANTHER" id="PTHR47416">
    <property type="entry name" value="BASIC-LEUCINE ZIPPER TRANSCRIPTION FACTOR F-RELATED"/>
    <property type="match status" value="1"/>
</dbReference>
<feature type="compositionally biased region" description="Low complexity" evidence="7">
    <location>
        <begin position="1"/>
        <end position="27"/>
    </location>
</feature>
<proteinExistence type="evidence at transcript level"/>
<dbReference type="Gene3D" id="1.20.5.170">
    <property type="match status" value="1"/>
</dbReference>
<feature type="domain" description="BZIP" evidence="8">
    <location>
        <begin position="43"/>
        <end position="106"/>
    </location>
</feature>
<evidence type="ECO:0000256" key="1">
    <source>
        <dbReference type="ARBA" id="ARBA00004123"/>
    </source>
</evidence>
<accession>A0A8E4MM30</accession>
<name>A0A8E4MM30_9CHLO</name>
<feature type="region of interest" description="Disordered" evidence="7">
    <location>
        <begin position="318"/>
        <end position="338"/>
    </location>
</feature>
<dbReference type="EMBL" id="MN593352">
    <property type="protein sequence ID" value="QLC27630.1"/>
    <property type="molecule type" value="mRNA"/>
</dbReference>
<dbReference type="InterPro" id="IPR046347">
    <property type="entry name" value="bZIP_sf"/>
</dbReference>
<keyword evidence="5" id="KW-0804">Transcription</keyword>
<keyword evidence="6" id="KW-0539">Nucleus</keyword>
<evidence type="ECO:0000313" key="9">
    <source>
        <dbReference type="EMBL" id="QLC27630.1"/>
    </source>
</evidence>
<sequence>MANGAAAWPAGSGASGAAAHAAQQQEQQHSEPMLASRHNLTEEEKRLARMQRNRENAQLSRQRKKQQMAELEARCATLGQQNTKLTAAVQRLTAENAMLRQQLALICQQAGRNAAAAQKAGTAAKPGVAAAAAKPAKPATTSPPQPAAPAAVKPATAPAAEAAAAAVAARGLLPQWPLLPFGFLPKVARPGQLQAIRPGAAKPAPTQQRPAAPAQAASAAAAQRSAPAAQAGSAAVAPAGARAPKRARTAAGASTAFLALFTLFMFAGPLAPAPGTSSSAGSIASAGTGAQRSLQALPDAALLPSTDLELRHTGRGLQALPSAPSADPSGGQLQPAGGRNLQQLLNSTLQALLLEPGNAALEAAALQRLQELGPVALLLDADAPGAPPGATPLAASAAFPTLAGQLFGSAGLEAPQMCQKVLEFDAASVPHAARSRRSLERYVLGATGFRGRSLGAGAAPATAVALPAADDGPDEEAGEADTAQHAGPAGDAMLPAGSTSEGPVLVSILLPANASGGSSANASGGHKLSAVDKVFVVLLHPAERYTTYSCALPRPVVL</sequence>
<dbReference type="PROSITE" id="PS50217">
    <property type="entry name" value="BZIP"/>
    <property type="match status" value="1"/>
</dbReference>
<evidence type="ECO:0000259" key="8">
    <source>
        <dbReference type="PROSITE" id="PS50217"/>
    </source>
</evidence>
<dbReference type="SMART" id="SM00338">
    <property type="entry name" value="BRLZ"/>
    <property type="match status" value="1"/>
</dbReference>
<keyword evidence="3" id="KW-0805">Transcription regulation</keyword>
<comment type="subcellular location">
    <subcellularLocation>
        <location evidence="1">Nucleus</location>
    </subcellularLocation>
</comment>
<dbReference type="Pfam" id="PF00170">
    <property type="entry name" value="bZIP_1"/>
    <property type="match status" value="1"/>
</dbReference>
<feature type="compositionally biased region" description="Basic and acidic residues" evidence="7">
    <location>
        <begin position="39"/>
        <end position="55"/>
    </location>
</feature>
<protein>
    <submittedName>
        <fullName evidence="9">BZIP transcription factor 4</fullName>
    </submittedName>
</protein>
<feature type="region of interest" description="Disordered" evidence="7">
    <location>
        <begin position="199"/>
        <end position="225"/>
    </location>
</feature>
<organism evidence="9">
    <name type="scientific">Chlorella sp. HS2</name>
    <dbReference type="NCBI Taxonomy" id="2675547"/>
    <lineage>
        <taxon>Eukaryota</taxon>
        <taxon>Viridiplantae</taxon>
        <taxon>Chlorophyta</taxon>
        <taxon>core chlorophytes</taxon>
        <taxon>Trebouxiophyceae</taxon>
        <taxon>Chlorellales</taxon>
        <taxon>Chlorellaceae</taxon>
        <taxon>Chlorella clade</taxon>
        <taxon>Chlorella</taxon>
    </lineage>
</organism>
<feature type="region of interest" description="Disordered" evidence="7">
    <location>
        <begin position="134"/>
        <end position="153"/>
    </location>
</feature>
<feature type="region of interest" description="Disordered" evidence="7">
    <location>
        <begin position="468"/>
        <end position="496"/>
    </location>
</feature>
<dbReference type="PANTHER" id="PTHR47416:SF8">
    <property type="entry name" value="BASIC-LEUCINE ZIPPER TRANSCRIPTION FACTOR E-RELATED"/>
    <property type="match status" value="1"/>
</dbReference>